<dbReference type="PANTHER" id="PTHR30537:SF26">
    <property type="entry name" value="GLYCINE CLEAVAGE SYSTEM TRANSCRIPTIONAL ACTIVATOR"/>
    <property type="match status" value="1"/>
</dbReference>
<accession>A0ABY1ZKJ9</accession>
<dbReference type="InterPro" id="IPR058163">
    <property type="entry name" value="LysR-type_TF_proteobact-type"/>
</dbReference>
<evidence type="ECO:0000259" key="2">
    <source>
        <dbReference type="PROSITE" id="PS50931"/>
    </source>
</evidence>
<feature type="domain" description="HTH lysR-type" evidence="2">
    <location>
        <begin position="4"/>
        <end position="61"/>
    </location>
</feature>
<name>A0ABY1ZKJ9_9GAMM</name>
<dbReference type="SUPFAM" id="SSF46785">
    <property type="entry name" value="Winged helix' DNA-binding domain"/>
    <property type="match status" value="1"/>
</dbReference>
<dbReference type="SUPFAM" id="SSF53850">
    <property type="entry name" value="Periplasmic binding protein-like II"/>
    <property type="match status" value="1"/>
</dbReference>
<reference evidence="3 4" key="1">
    <citation type="submission" date="2019-02" db="EMBL/GenBank/DDBJ databases">
        <title>Marinobacter halodurans sp. nov., a marine bacterium isolated from sea tidal flat.</title>
        <authorList>
            <person name="Yoo Y."/>
            <person name="Lee D.W."/>
            <person name="Kim B.S."/>
            <person name="Kim J.-J."/>
        </authorList>
    </citation>
    <scope>NUCLEOTIDE SEQUENCE [LARGE SCALE GENOMIC DNA]</scope>
    <source>
        <strain evidence="3 4">YJ-S3-2</strain>
    </source>
</reference>
<proteinExistence type="inferred from homology"/>
<dbReference type="PROSITE" id="PS50931">
    <property type="entry name" value="HTH_LYSR"/>
    <property type="match status" value="1"/>
</dbReference>
<dbReference type="Proteomes" id="UP000313645">
    <property type="component" value="Unassembled WGS sequence"/>
</dbReference>
<organism evidence="3 4">
    <name type="scientific">Marinobacter halodurans</name>
    <dbReference type="NCBI Taxonomy" id="2528979"/>
    <lineage>
        <taxon>Bacteria</taxon>
        <taxon>Pseudomonadati</taxon>
        <taxon>Pseudomonadota</taxon>
        <taxon>Gammaproteobacteria</taxon>
        <taxon>Pseudomonadales</taxon>
        <taxon>Marinobacteraceae</taxon>
        <taxon>Marinobacter</taxon>
    </lineage>
</organism>
<dbReference type="PANTHER" id="PTHR30537">
    <property type="entry name" value="HTH-TYPE TRANSCRIPTIONAL REGULATOR"/>
    <property type="match status" value="1"/>
</dbReference>
<comment type="similarity">
    <text evidence="1">Belongs to the LysR transcriptional regulatory family.</text>
</comment>
<evidence type="ECO:0000313" key="4">
    <source>
        <dbReference type="Proteomes" id="UP000313645"/>
    </source>
</evidence>
<dbReference type="Gene3D" id="3.40.190.10">
    <property type="entry name" value="Periplasmic binding protein-like II"/>
    <property type="match status" value="2"/>
</dbReference>
<evidence type="ECO:0000256" key="1">
    <source>
        <dbReference type="ARBA" id="ARBA00009437"/>
    </source>
</evidence>
<dbReference type="PRINTS" id="PR00039">
    <property type="entry name" value="HTHLYSR"/>
</dbReference>
<dbReference type="InterPro" id="IPR036388">
    <property type="entry name" value="WH-like_DNA-bd_sf"/>
</dbReference>
<dbReference type="Gene3D" id="1.10.10.10">
    <property type="entry name" value="Winged helix-like DNA-binding domain superfamily/Winged helix DNA-binding domain"/>
    <property type="match status" value="1"/>
</dbReference>
<evidence type="ECO:0000313" key="3">
    <source>
        <dbReference type="EMBL" id="TBW53336.1"/>
    </source>
</evidence>
<sequence>MKLPSLNAVRFFEASARRQSFKVAAEELNVGPTAVSHQIRKLEEWLGVDLFHREVSGVTLTPDGQELYGVASRAMRELSEVVARIRQDRSVLTIRTTSSFASLWLLPRLEVFHENVRSTELEIVSGEVAEIRSRERINELSIRFGDITNIDPDLVLTREQYNLYGSPAYIESNVDVSKGLAVFVSKWKNPGLPRVPIEAFRETNALSDELIKESEFDQELFGVQQAIAGRGLVFASKTLCDHLVRDGLLVESRFLPVDSRLGFYLNEGADNKGLAAIRFIEWIKSAIA</sequence>
<gene>
    <name evidence="3" type="ORF">EZI54_15245</name>
</gene>
<dbReference type="EMBL" id="SJDL01000025">
    <property type="protein sequence ID" value="TBW53336.1"/>
    <property type="molecule type" value="Genomic_DNA"/>
</dbReference>
<dbReference type="RefSeq" id="WP_131482744.1">
    <property type="nucleotide sequence ID" value="NZ_SJDL01000025.1"/>
</dbReference>
<dbReference type="InterPro" id="IPR000847">
    <property type="entry name" value="LysR_HTH_N"/>
</dbReference>
<dbReference type="Pfam" id="PF00126">
    <property type="entry name" value="HTH_1"/>
    <property type="match status" value="1"/>
</dbReference>
<dbReference type="InterPro" id="IPR036390">
    <property type="entry name" value="WH_DNA-bd_sf"/>
</dbReference>
<comment type="caution">
    <text evidence="3">The sequence shown here is derived from an EMBL/GenBank/DDBJ whole genome shotgun (WGS) entry which is preliminary data.</text>
</comment>
<protein>
    <submittedName>
        <fullName evidence="3">LysR family transcriptional regulator</fullName>
    </submittedName>
</protein>
<keyword evidence="4" id="KW-1185">Reference proteome</keyword>